<dbReference type="eggNOG" id="ENOG502ZRU0">
    <property type="taxonomic scope" value="Bacteria"/>
</dbReference>
<name>E0I6L8_9BACL</name>
<dbReference type="OrthoDB" id="2627068at2"/>
<dbReference type="EMBL" id="AEDD01000003">
    <property type="protein sequence ID" value="EFM11684.1"/>
    <property type="molecule type" value="Genomic_DNA"/>
</dbReference>
<gene>
    <name evidence="1" type="ORF">PaecuDRAFT_1290</name>
</gene>
<sequence>MNTGLKIPHGEDKVKVELTVKELMVLAGARFPNNHVLEVSARKKLNEVLEQTYEIENGGSRDGISYDYLN</sequence>
<dbReference type="STRING" id="717606.PaecuDRAFT_1290"/>
<protein>
    <submittedName>
        <fullName evidence="1">Uncharacterized protein</fullName>
    </submittedName>
</protein>
<dbReference type="AlphaFoldDB" id="E0I6L8"/>
<evidence type="ECO:0000313" key="2">
    <source>
        <dbReference type="Proteomes" id="UP000005387"/>
    </source>
</evidence>
<proteinExistence type="predicted"/>
<keyword evidence="2" id="KW-1185">Reference proteome</keyword>
<evidence type="ECO:0000313" key="1">
    <source>
        <dbReference type="EMBL" id="EFM11684.1"/>
    </source>
</evidence>
<dbReference type="Proteomes" id="UP000005387">
    <property type="component" value="Unassembled WGS sequence"/>
</dbReference>
<reference evidence="1 2" key="1">
    <citation type="submission" date="2010-07" db="EMBL/GenBank/DDBJ databases">
        <title>The draft genome of Paenibacillus curdlanolyticus YK9.</title>
        <authorList>
            <consortium name="US DOE Joint Genome Institute (JGI-PGF)"/>
            <person name="Lucas S."/>
            <person name="Copeland A."/>
            <person name="Lapidus A."/>
            <person name="Cheng J.-F."/>
            <person name="Bruce D."/>
            <person name="Goodwin L."/>
            <person name="Pitluck S."/>
            <person name="Land M.L."/>
            <person name="Hauser L."/>
            <person name="Chang Y.-J."/>
            <person name="Jeffries C."/>
            <person name="Anderson I.J."/>
            <person name="Johnson E."/>
            <person name="Loganathan U."/>
            <person name="Mulhopadhyay B."/>
            <person name="Kyrpides N."/>
            <person name="Woyke T.J."/>
        </authorList>
    </citation>
    <scope>NUCLEOTIDE SEQUENCE [LARGE SCALE GENOMIC DNA]</scope>
    <source>
        <strain evidence="1 2">YK9</strain>
    </source>
</reference>
<accession>E0I6L8</accession>
<dbReference type="RefSeq" id="WP_006037305.1">
    <property type="nucleotide sequence ID" value="NZ_AEDD01000003.1"/>
</dbReference>
<organism evidence="1 2">
    <name type="scientific">Paenibacillus curdlanolyticus YK9</name>
    <dbReference type="NCBI Taxonomy" id="717606"/>
    <lineage>
        <taxon>Bacteria</taxon>
        <taxon>Bacillati</taxon>
        <taxon>Bacillota</taxon>
        <taxon>Bacilli</taxon>
        <taxon>Bacillales</taxon>
        <taxon>Paenibacillaceae</taxon>
        <taxon>Paenibacillus</taxon>
    </lineage>
</organism>